<reference evidence="1" key="1">
    <citation type="journal article" date="2015" name="Nature">
        <title>Complex archaea that bridge the gap between prokaryotes and eukaryotes.</title>
        <authorList>
            <person name="Spang A."/>
            <person name="Saw J.H."/>
            <person name="Jorgensen S.L."/>
            <person name="Zaremba-Niedzwiedzka K."/>
            <person name="Martijn J."/>
            <person name="Lind A.E."/>
            <person name="van Eijk R."/>
            <person name="Schleper C."/>
            <person name="Guy L."/>
            <person name="Ettema T.J."/>
        </authorList>
    </citation>
    <scope>NUCLEOTIDE SEQUENCE</scope>
</reference>
<comment type="caution">
    <text evidence="1">The sequence shown here is derived from an EMBL/GenBank/DDBJ whole genome shotgun (WGS) entry which is preliminary data.</text>
</comment>
<accession>A0A0F8XV14</accession>
<proteinExistence type="predicted"/>
<organism evidence="1">
    <name type="scientific">marine sediment metagenome</name>
    <dbReference type="NCBI Taxonomy" id="412755"/>
    <lineage>
        <taxon>unclassified sequences</taxon>
        <taxon>metagenomes</taxon>
        <taxon>ecological metagenomes</taxon>
    </lineage>
</organism>
<sequence>VIQTFPSMSAIINTEALFDLITDIILRDQILVEEKFVNAWNWEGNPFQEALSQGVIRPYPFLVDYKKLSPPRDEFISRLSLTSDLKKDHEENRLGFLKDRFTPHGYLSQTMWGGAGMLARGFVYEKGYTPHPVRKRFFSEAGIMVSGEDSVLKLNNLVSEKRASIASIYNKGSELYALNVNMLPLPIRVIQESSSARDLINVALQLRKEYQELRDWLNFYQLALSDGSYKDIIKFSKILQSISKYVDSTIGKVDSDAPTFTAGIGVLKVAMKGQPINALSNQFGVRSMVNKLIVSRSGTSDIKKYLGFFGHKNSVVGMKVIDHFSQRNV</sequence>
<evidence type="ECO:0000313" key="1">
    <source>
        <dbReference type="EMBL" id="KKK65105.1"/>
    </source>
</evidence>
<feature type="non-terminal residue" evidence="1">
    <location>
        <position position="1"/>
    </location>
</feature>
<dbReference type="EMBL" id="LAZR01060715">
    <property type="protein sequence ID" value="KKK65105.1"/>
    <property type="molecule type" value="Genomic_DNA"/>
</dbReference>
<dbReference type="AlphaFoldDB" id="A0A0F8XV14"/>
<gene>
    <name evidence="1" type="ORF">LCGC14_2977500</name>
</gene>
<protein>
    <submittedName>
        <fullName evidence="1">Uncharacterized protein</fullName>
    </submittedName>
</protein>
<name>A0A0F8XV14_9ZZZZ</name>